<dbReference type="GO" id="GO:0010333">
    <property type="term" value="F:terpene synthase activity"/>
    <property type="evidence" value="ECO:0007669"/>
    <property type="project" value="InterPro"/>
</dbReference>
<comment type="caution">
    <text evidence="8">The sequence shown here is derived from an EMBL/GenBank/DDBJ whole genome shotgun (WGS) entry which is preliminary data.</text>
</comment>
<dbReference type="SUPFAM" id="SSF48576">
    <property type="entry name" value="Terpenoid synthases"/>
    <property type="match status" value="1"/>
</dbReference>
<feature type="region of interest" description="Disordered" evidence="7">
    <location>
        <begin position="1"/>
        <end position="21"/>
    </location>
</feature>
<dbReference type="EMBL" id="MU151121">
    <property type="protein sequence ID" value="KAF9449745.1"/>
    <property type="molecule type" value="Genomic_DNA"/>
</dbReference>
<evidence type="ECO:0000256" key="7">
    <source>
        <dbReference type="SAM" id="MobiDB-lite"/>
    </source>
</evidence>
<dbReference type="PANTHER" id="PTHR35201">
    <property type="entry name" value="TERPENE SYNTHASE"/>
    <property type="match status" value="1"/>
</dbReference>
<sequence length="363" mass="42142">MPNAIYSQHPETLVSSTSKDKNPDHFILPDLVADCPYTPRSNPNCYEQARKSEKWLLSYAKHNPKKTAKFMGLKAGELTASCYPDADARHLRTCDDFMNYLFNLDDWLDEFDVNDTNGMHECCIGAMKDSAGFRTDKKAGLLTKDFFSRFEETAGKGCRQRFIDSMDLFFVAVAKQSRDRVNGIIPNLDSYIETRRDTSGCKPCFQLIEYAGRFDLPQFVVECKEIQEMEEATNDLVTWSNDIFSYNKEQERNDTHNMIPVTMHQYGYSLQQAIDHVGQKCKESIERFEHNRQKIREDKKDRWDQDTKKMVEMYADGLQNWIVGSLHWSFESERYFGKAGLQVKKDRLVKLSPRRPLVPASHN</sequence>
<evidence type="ECO:0000313" key="9">
    <source>
        <dbReference type="Proteomes" id="UP000807342"/>
    </source>
</evidence>
<accession>A0A9P5XFH2</accession>
<dbReference type="EC" id="4.2.3.-" evidence="6"/>
<feature type="compositionally biased region" description="Polar residues" evidence="7">
    <location>
        <begin position="1"/>
        <end position="17"/>
    </location>
</feature>
<keyword evidence="3 6" id="KW-0479">Metal-binding</keyword>
<dbReference type="Gene3D" id="1.10.600.10">
    <property type="entry name" value="Farnesyl Diphosphate Synthase"/>
    <property type="match status" value="1"/>
</dbReference>
<dbReference type="Pfam" id="PF19086">
    <property type="entry name" value="Terpene_syn_C_2"/>
    <property type="match status" value="1"/>
</dbReference>
<proteinExistence type="inferred from homology"/>
<dbReference type="GO" id="GO:0046872">
    <property type="term" value="F:metal ion binding"/>
    <property type="evidence" value="ECO:0007669"/>
    <property type="project" value="UniProtKB-KW"/>
</dbReference>
<organism evidence="8 9">
    <name type="scientific">Macrolepiota fuliginosa MF-IS2</name>
    <dbReference type="NCBI Taxonomy" id="1400762"/>
    <lineage>
        <taxon>Eukaryota</taxon>
        <taxon>Fungi</taxon>
        <taxon>Dikarya</taxon>
        <taxon>Basidiomycota</taxon>
        <taxon>Agaricomycotina</taxon>
        <taxon>Agaricomycetes</taxon>
        <taxon>Agaricomycetidae</taxon>
        <taxon>Agaricales</taxon>
        <taxon>Agaricineae</taxon>
        <taxon>Agaricaceae</taxon>
        <taxon>Macrolepiota</taxon>
    </lineage>
</organism>
<evidence type="ECO:0000256" key="3">
    <source>
        <dbReference type="ARBA" id="ARBA00022723"/>
    </source>
</evidence>
<dbReference type="SFLD" id="SFLDG01020">
    <property type="entry name" value="Terpene_Cyclase_Like_2"/>
    <property type="match status" value="1"/>
</dbReference>
<dbReference type="OrthoDB" id="2861623at2759"/>
<protein>
    <recommendedName>
        <fullName evidence="6">Terpene synthase</fullName>
        <ecNumber evidence="6">4.2.3.-</ecNumber>
    </recommendedName>
</protein>
<dbReference type="InterPro" id="IPR034686">
    <property type="entry name" value="Terpene_cyclase-like_2"/>
</dbReference>
<evidence type="ECO:0000256" key="6">
    <source>
        <dbReference type="RuleBase" id="RU366034"/>
    </source>
</evidence>
<evidence type="ECO:0000256" key="4">
    <source>
        <dbReference type="ARBA" id="ARBA00022842"/>
    </source>
</evidence>
<keyword evidence="5 6" id="KW-0456">Lyase</keyword>
<dbReference type="SFLD" id="SFLDS00005">
    <property type="entry name" value="Isoprenoid_Synthase_Type_I"/>
    <property type="match status" value="1"/>
</dbReference>
<name>A0A9P5XFH2_9AGAR</name>
<comment type="cofactor">
    <cofactor evidence="1 6">
        <name>Mg(2+)</name>
        <dbReference type="ChEBI" id="CHEBI:18420"/>
    </cofactor>
</comment>
<dbReference type="InterPro" id="IPR008949">
    <property type="entry name" value="Isoprenoid_synthase_dom_sf"/>
</dbReference>
<dbReference type="PANTHER" id="PTHR35201:SF4">
    <property type="entry name" value="BETA-PINACENE SYNTHASE-RELATED"/>
    <property type="match status" value="1"/>
</dbReference>
<evidence type="ECO:0000256" key="1">
    <source>
        <dbReference type="ARBA" id="ARBA00001946"/>
    </source>
</evidence>
<gene>
    <name evidence="8" type="ORF">P691DRAFT_702623</name>
</gene>
<keyword evidence="9" id="KW-1185">Reference proteome</keyword>
<dbReference type="AlphaFoldDB" id="A0A9P5XFH2"/>
<reference evidence="8" key="1">
    <citation type="submission" date="2020-11" db="EMBL/GenBank/DDBJ databases">
        <authorList>
            <consortium name="DOE Joint Genome Institute"/>
            <person name="Ahrendt S."/>
            <person name="Riley R."/>
            <person name="Andreopoulos W."/>
            <person name="Labutti K."/>
            <person name="Pangilinan J."/>
            <person name="Ruiz-Duenas F.J."/>
            <person name="Barrasa J.M."/>
            <person name="Sanchez-Garcia M."/>
            <person name="Camarero S."/>
            <person name="Miyauchi S."/>
            <person name="Serrano A."/>
            <person name="Linde D."/>
            <person name="Babiker R."/>
            <person name="Drula E."/>
            <person name="Ayuso-Fernandez I."/>
            <person name="Pacheco R."/>
            <person name="Padilla G."/>
            <person name="Ferreira P."/>
            <person name="Barriuso J."/>
            <person name="Kellner H."/>
            <person name="Castanera R."/>
            <person name="Alfaro M."/>
            <person name="Ramirez L."/>
            <person name="Pisabarro A.G."/>
            <person name="Kuo A."/>
            <person name="Tritt A."/>
            <person name="Lipzen A."/>
            <person name="He G."/>
            <person name="Yan M."/>
            <person name="Ng V."/>
            <person name="Cullen D."/>
            <person name="Martin F."/>
            <person name="Rosso M.-N."/>
            <person name="Henrissat B."/>
            <person name="Hibbett D."/>
            <person name="Martinez A.T."/>
            <person name="Grigoriev I.V."/>
        </authorList>
    </citation>
    <scope>NUCLEOTIDE SEQUENCE</scope>
    <source>
        <strain evidence="8">MF-IS2</strain>
    </source>
</reference>
<comment type="similarity">
    <text evidence="2 6">Belongs to the terpene synthase family.</text>
</comment>
<dbReference type="GO" id="GO:0008299">
    <property type="term" value="P:isoprenoid biosynthetic process"/>
    <property type="evidence" value="ECO:0007669"/>
    <property type="project" value="UniProtKB-ARBA"/>
</dbReference>
<evidence type="ECO:0000313" key="8">
    <source>
        <dbReference type="EMBL" id="KAF9449745.1"/>
    </source>
</evidence>
<evidence type="ECO:0000256" key="5">
    <source>
        <dbReference type="ARBA" id="ARBA00023239"/>
    </source>
</evidence>
<dbReference type="Proteomes" id="UP000807342">
    <property type="component" value="Unassembled WGS sequence"/>
</dbReference>
<keyword evidence="4 6" id="KW-0460">Magnesium</keyword>
<evidence type="ECO:0000256" key="2">
    <source>
        <dbReference type="ARBA" id="ARBA00006333"/>
    </source>
</evidence>